<sequence>HPTRSPERHHAVARVAADALVAVWPDPEPDTALAGVLRANTTALTGLAEEDLHRPDTHPVLFRAGRSLGEAGQVAAAIKYHQRLLDTVTRHPAPGHQPDTLTSRLYLAYWRGQAGDVPGAITAYEELLADQLRVLGRDHSETLTARLYLAALCGQAGDVVGAVTATEKLLADRLRVLGPHHPHTLTTRGNLAHWHGKAGDAEGAATACENLLTDMVRVLGPDHPQTLTTRHNLAHWRGEAGDPAGAVTGFGPPLLNRLGAPARRARAAAVTGGALALVAACWALVLH</sequence>
<proteinExistence type="predicted"/>
<reference evidence="3" key="1">
    <citation type="submission" date="2019-10" db="EMBL/GenBank/DDBJ databases">
        <title>Streptomyces sp. nov., a novel actinobacterium isolated from alkaline environment.</title>
        <authorList>
            <person name="Golinska P."/>
        </authorList>
    </citation>
    <scope>NUCLEOTIDE SEQUENCE [LARGE SCALE GENOMIC DNA]</scope>
    <source>
        <strain evidence="3">DSM 42118</strain>
    </source>
</reference>
<dbReference type="SUPFAM" id="SSF48452">
    <property type="entry name" value="TPR-like"/>
    <property type="match status" value="2"/>
</dbReference>
<feature type="non-terminal residue" evidence="2">
    <location>
        <position position="287"/>
    </location>
</feature>
<feature type="transmembrane region" description="Helical" evidence="1">
    <location>
        <begin position="267"/>
        <end position="285"/>
    </location>
</feature>
<keyword evidence="1" id="KW-0812">Transmembrane</keyword>
<evidence type="ECO:0000256" key="1">
    <source>
        <dbReference type="SAM" id="Phobius"/>
    </source>
</evidence>
<dbReference type="PANTHER" id="PTHR46082:SF6">
    <property type="entry name" value="AAA+ ATPASE DOMAIN-CONTAINING PROTEIN-RELATED"/>
    <property type="match status" value="1"/>
</dbReference>
<comment type="caution">
    <text evidence="2">The sequence shown here is derived from an EMBL/GenBank/DDBJ whole genome shotgun (WGS) entry which is preliminary data.</text>
</comment>
<name>A0A7W3TIQ2_9ACTN</name>
<dbReference type="PANTHER" id="PTHR46082">
    <property type="entry name" value="ATP/GTP-BINDING PROTEIN-RELATED"/>
    <property type="match status" value="1"/>
</dbReference>
<organism evidence="2 3">
    <name type="scientific">Streptomyces alkaliphilus</name>
    <dbReference type="NCBI Taxonomy" id="1472722"/>
    <lineage>
        <taxon>Bacteria</taxon>
        <taxon>Bacillati</taxon>
        <taxon>Actinomycetota</taxon>
        <taxon>Actinomycetes</taxon>
        <taxon>Kitasatosporales</taxon>
        <taxon>Streptomycetaceae</taxon>
        <taxon>Streptomyces</taxon>
    </lineage>
</organism>
<dbReference type="EMBL" id="VKHT01001484">
    <property type="protein sequence ID" value="MBB0247215.1"/>
    <property type="molecule type" value="Genomic_DNA"/>
</dbReference>
<accession>A0A7W3TIQ2</accession>
<keyword evidence="1" id="KW-0472">Membrane</keyword>
<dbReference type="RefSeq" id="WP_182608433.1">
    <property type="nucleotide sequence ID" value="NZ_VKHT01001484.1"/>
</dbReference>
<dbReference type="Proteomes" id="UP000538929">
    <property type="component" value="Unassembled WGS sequence"/>
</dbReference>
<dbReference type="Gene3D" id="1.25.40.10">
    <property type="entry name" value="Tetratricopeptide repeat domain"/>
    <property type="match status" value="1"/>
</dbReference>
<gene>
    <name evidence="2" type="ORF">FNQ90_24610</name>
</gene>
<evidence type="ECO:0000313" key="3">
    <source>
        <dbReference type="Proteomes" id="UP000538929"/>
    </source>
</evidence>
<evidence type="ECO:0000313" key="2">
    <source>
        <dbReference type="EMBL" id="MBB0247215.1"/>
    </source>
</evidence>
<keyword evidence="3" id="KW-1185">Reference proteome</keyword>
<feature type="non-terminal residue" evidence="2">
    <location>
        <position position="1"/>
    </location>
</feature>
<dbReference type="Pfam" id="PF13374">
    <property type="entry name" value="TPR_10"/>
    <property type="match status" value="2"/>
</dbReference>
<dbReference type="InterPro" id="IPR053137">
    <property type="entry name" value="NLR-like"/>
</dbReference>
<dbReference type="InterPro" id="IPR011990">
    <property type="entry name" value="TPR-like_helical_dom_sf"/>
</dbReference>
<protein>
    <submittedName>
        <fullName evidence="2">Tetratricopeptide repeat protein</fullName>
    </submittedName>
</protein>
<dbReference type="AlphaFoldDB" id="A0A7W3TIQ2"/>
<keyword evidence="1" id="KW-1133">Transmembrane helix</keyword>